<sequence length="140" mass="14328">MAQRQVLLIEDEPHIAEAIRFILGRAGWQVMLETNGGEALARIAGLRPEAVILDLMLPGRSGLEILTDLRADPRLAATPVLMLTARGQARDREAAEQAGATAFLAKPFANADLVAALEAIAGAGTPGGAAAAAAAGPGRG</sequence>
<evidence type="ECO:0000256" key="1">
    <source>
        <dbReference type="ARBA" id="ARBA00022553"/>
    </source>
</evidence>
<organism evidence="3">
    <name type="scientific">bioreactor metagenome</name>
    <dbReference type="NCBI Taxonomy" id="1076179"/>
    <lineage>
        <taxon>unclassified sequences</taxon>
        <taxon>metagenomes</taxon>
        <taxon>ecological metagenomes</taxon>
    </lineage>
</organism>
<reference evidence="3" key="1">
    <citation type="submission" date="2019-08" db="EMBL/GenBank/DDBJ databases">
        <authorList>
            <person name="Kucharzyk K."/>
            <person name="Murdoch R.W."/>
            <person name="Higgins S."/>
            <person name="Loffler F."/>
        </authorList>
    </citation>
    <scope>NUCLEOTIDE SEQUENCE</scope>
</reference>
<dbReference type="AlphaFoldDB" id="A0A644UZT3"/>
<dbReference type="InterPro" id="IPR011006">
    <property type="entry name" value="CheY-like_superfamily"/>
</dbReference>
<feature type="domain" description="Response regulatory" evidence="2">
    <location>
        <begin position="5"/>
        <end position="121"/>
    </location>
</feature>
<dbReference type="EMBL" id="VSSQ01000192">
    <property type="protein sequence ID" value="MPL84599.1"/>
    <property type="molecule type" value="Genomic_DNA"/>
</dbReference>
<dbReference type="CDD" id="cd17574">
    <property type="entry name" value="REC_OmpR"/>
    <property type="match status" value="1"/>
</dbReference>
<dbReference type="GO" id="GO:0000160">
    <property type="term" value="P:phosphorelay signal transduction system"/>
    <property type="evidence" value="ECO:0007669"/>
    <property type="project" value="InterPro"/>
</dbReference>
<accession>A0A644UZT3</accession>
<gene>
    <name evidence="3" type="primary">phoB_6</name>
    <name evidence="3" type="ORF">SDC9_30564</name>
</gene>
<dbReference type="Gene3D" id="3.40.50.2300">
    <property type="match status" value="1"/>
</dbReference>
<dbReference type="InterPro" id="IPR001789">
    <property type="entry name" value="Sig_transdc_resp-reg_receiver"/>
</dbReference>
<dbReference type="InterPro" id="IPR050595">
    <property type="entry name" value="Bact_response_regulator"/>
</dbReference>
<keyword evidence="1" id="KW-0597">Phosphoprotein</keyword>
<evidence type="ECO:0000313" key="3">
    <source>
        <dbReference type="EMBL" id="MPL84599.1"/>
    </source>
</evidence>
<dbReference type="SMART" id="SM00448">
    <property type="entry name" value="REC"/>
    <property type="match status" value="1"/>
</dbReference>
<comment type="caution">
    <text evidence="3">The sequence shown here is derived from an EMBL/GenBank/DDBJ whole genome shotgun (WGS) entry which is preliminary data.</text>
</comment>
<protein>
    <submittedName>
        <fullName evidence="3">Phosphate regulon transcriptional regulatory protein PhoB</fullName>
    </submittedName>
</protein>
<dbReference type="SUPFAM" id="SSF52172">
    <property type="entry name" value="CheY-like"/>
    <property type="match status" value="1"/>
</dbReference>
<dbReference type="PROSITE" id="PS50110">
    <property type="entry name" value="RESPONSE_REGULATORY"/>
    <property type="match status" value="1"/>
</dbReference>
<name>A0A644UZT3_9ZZZZ</name>
<dbReference type="PANTHER" id="PTHR44591">
    <property type="entry name" value="STRESS RESPONSE REGULATOR PROTEIN 1"/>
    <property type="match status" value="1"/>
</dbReference>
<evidence type="ECO:0000259" key="2">
    <source>
        <dbReference type="PROSITE" id="PS50110"/>
    </source>
</evidence>
<proteinExistence type="predicted"/>
<dbReference type="PANTHER" id="PTHR44591:SF3">
    <property type="entry name" value="RESPONSE REGULATORY DOMAIN-CONTAINING PROTEIN"/>
    <property type="match status" value="1"/>
</dbReference>
<dbReference type="Pfam" id="PF00072">
    <property type="entry name" value="Response_reg"/>
    <property type="match status" value="1"/>
</dbReference>